<dbReference type="AlphaFoldDB" id="A0A3E0WCK5"/>
<comment type="caution">
    <text evidence="4">The sequence shown here is derived from an EMBL/GenBank/DDBJ whole genome shotgun (WGS) entry which is preliminary data.</text>
</comment>
<name>A0A3E0WCK5_9MICO</name>
<keyword evidence="2" id="KW-1133">Transmembrane helix</keyword>
<proteinExistence type="predicted"/>
<keyword evidence="2" id="KW-0812">Transmembrane</keyword>
<accession>A0A3E0WCK5</accession>
<feature type="transmembrane region" description="Helical" evidence="2">
    <location>
        <begin position="12"/>
        <end position="31"/>
    </location>
</feature>
<gene>
    <name evidence="4" type="ORF">B7R25_05330</name>
</gene>
<dbReference type="GO" id="GO:0009002">
    <property type="term" value="F:serine-type D-Ala-D-Ala carboxypeptidase activity"/>
    <property type="evidence" value="ECO:0007669"/>
    <property type="project" value="InterPro"/>
</dbReference>
<reference evidence="4 5" key="1">
    <citation type="submission" date="2017-04" db="EMBL/GenBank/DDBJ databases">
        <title>Comparative genome analysis of Subtercola boreus.</title>
        <authorList>
            <person name="Cho Y.-J."/>
            <person name="Cho A."/>
            <person name="Kim O.-S."/>
            <person name="Lee J.-I."/>
        </authorList>
    </citation>
    <scope>NUCLEOTIDE SEQUENCE [LARGE SCALE GENOMIC DNA]</scope>
    <source>
        <strain evidence="4 5">P28004</strain>
    </source>
</reference>
<dbReference type="RefSeq" id="WP_116417929.1">
    <property type="nucleotide sequence ID" value="NZ_NBXC01000012.1"/>
</dbReference>
<evidence type="ECO:0000313" key="5">
    <source>
        <dbReference type="Proteomes" id="UP000257080"/>
    </source>
</evidence>
<feature type="region of interest" description="Disordered" evidence="1">
    <location>
        <begin position="66"/>
        <end position="90"/>
    </location>
</feature>
<dbReference type="OrthoDB" id="5241551at2"/>
<sequence>MPSTAAHRVRRGIVVAIGTVVILGLGVYGPATLLGPLPAATTTVIDVPATASGAVAPSLPSTGASGVTVASSEAGGAGSAGSGTPAPAAPPAGSVVTAGITDPVPLGGSTKIITALVVLSEHPIVDGTDGSPVVITAEDYADYVAYISQSARAVSFIANESWSERDMLRAMLLGSSNNHSDALARWAFGTMDGYLAAAKTWLAAKGMTGTTVVDATGLSEGSVGTPSDLTRIAQLAFETPVIAEIMAQGSATLLGNRQVENLATYLPDLGVTGLSLSYTDEAGLCLLYRAVVPVAGGATTGGDAAGGGDAAASTDPGTATIYGALLREPDYPTLEADLTALVSSASAGLKPTALTTEGTAYVEYETAWGQMAKGTAASTESRMLWATAPVEHSVSPMTVTTARAGSSVGSVTFPLPGGPVAVPLTLDSALTDPGPLWRLSHPIETISTFIASLG</sequence>
<dbReference type="Gene3D" id="3.40.710.10">
    <property type="entry name" value="DD-peptidase/beta-lactamase superfamily"/>
    <property type="match status" value="1"/>
</dbReference>
<dbReference type="InterPro" id="IPR012338">
    <property type="entry name" value="Beta-lactam/transpept-like"/>
</dbReference>
<dbReference type="GO" id="GO:0006508">
    <property type="term" value="P:proteolysis"/>
    <property type="evidence" value="ECO:0007669"/>
    <property type="project" value="InterPro"/>
</dbReference>
<keyword evidence="2" id="KW-0472">Membrane</keyword>
<dbReference type="Proteomes" id="UP000257080">
    <property type="component" value="Unassembled WGS sequence"/>
</dbReference>
<feature type="domain" description="Peptidase S11 D-alanyl-D-alanine carboxypeptidase A N-terminal" evidence="3">
    <location>
        <begin position="109"/>
        <end position="291"/>
    </location>
</feature>
<protein>
    <recommendedName>
        <fullName evidence="3">Peptidase S11 D-alanyl-D-alanine carboxypeptidase A N-terminal domain-containing protein</fullName>
    </recommendedName>
</protein>
<organism evidence="4 5">
    <name type="scientific">Subtercola boreus</name>
    <dbReference type="NCBI Taxonomy" id="120213"/>
    <lineage>
        <taxon>Bacteria</taxon>
        <taxon>Bacillati</taxon>
        <taxon>Actinomycetota</taxon>
        <taxon>Actinomycetes</taxon>
        <taxon>Micrococcales</taxon>
        <taxon>Microbacteriaceae</taxon>
        <taxon>Subtercola</taxon>
    </lineage>
</organism>
<evidence type="ECO:0000256" key="1">
    <source>
        <dbReference type="SAM" id="MobiDB-lite"/>
    </source>
</evidence>
<dbReference type="EMBL" id="NBXE01000017">
    <property type="protein sequence ID" value="RFA28137.1"/>
    <property type="molecule type" value="Genomic_DNA"/>
</dbReference>
<dbReference type="Pfam" id="PF00768">
    <property type="entry name" value="Peptidase_S11"/>
    <property type="match status" value="1"/>
</dbReference>
<evidence type="ECO:0000259" key="3">
    <source>
        <dbReference type="Pfam" id="PF00768"/>
    </source>
</evidence>
<evidence type="ECO:0000313" key="4">
    <source>
        <dbReference type="EMBL" id="RFA28137.1"/>
    </source>
</evidence>
<evidence type="ECO:0000256" key="2">
    <source>
        <dbReference type="SAM" id="Phobius"/>
    </source>
</evidence>
<dbReference type="SUPFAM" id="SSF56601">
    <property type="entry name" value="beta-lactamase/transpeptidase-like"/>
    <property type="match status" value="1"/>
</dbReference>
<dbReference type="InterPro" id="IPR001967">
    <property type="entry name" value="Peptidase_S11_N"/>
</dbReference>